<proteinExistence type="predicted"/>
<dbReference type="AlphaFoldDB" id="A0A6N2W670"/>
<dbReference type="EMBL" id="CACRTG010000046">
    <property type="protein sequence ID" value="VYT38075.1"/>
    <property type="molecule type" value="Genomic_DNA"/>
</dbReference>
<organism evidence="1">
    <name type="scientific">[Clostridium] nexile</name>
    <dbReference type="NCBI Taxonomy" id="29361"/>
    <lineage>
        <taxon>Bacteria</taxon>
        <taxon>Bacillati</taxon>
        <taxon>Bacillota</taxon>
        <taxon>Clostridia</taxon>
        <taxon>Lachnospirales</taxon>
        <taxon>Lachnospiraceae</taxon>
        <taxon>Tyzzerella</taxon>
    </lineage>
</organism>
<gene>
    <name evidence="1" type="ORF">CNLFYP112_00729</name>
</gene>
<sequence length="138" mass="15827">MSVCLKMMAGFHLYRFIPDSFSEEAGKWLKIVLLGCNNVGNQHKVLLENGGEDFENLREEINSVISNVSDIVSVVQPSGLSLVLSYQLMESRVKTLNSDIGDYEETYQNDTQNMDSIRSILIARQNHSYIRLDFYLKW</sequence>
<evidence type="ECO:0000313" key="1">
    <source>
        <dbReference type="EMBL" id="VYT38075.1"/>
    </source>
</evidence>
<evidence type="ECO:0008006" key="2">
    <source>
        <dbReference type="Google" id="ProtNLM"/>
    </source>
</evidence>
<name>A0A6N2W670_9FIRM</name>
<reference evidence="1" key="1">
    <citation type="submission" date="2019-11" db="EMBL/GenBank/DDBJ databases">
        <authorList>
            <person name="Feng L."/>
        </authorList>
    </citation>
    <scope>NUCLEOTIDE SEQUENCE</scope>
    <source>
        <strain evidence="1">CnexileLFYP112</strain>
    </source>
</reference>
<protein>
    <recommendedName>
        <fullName evidence="2">LXG domain-containing protein</fullName>
    </recommendedName>
</protein>
<accession>A0A6N2W670</accession>